<dbReference type="SUPFAM" id="SSF103007">
    <property type="entry name" value="Hypothetical protein TT1725"/>
    <property type="match status" value="1"/>
</dbReference>
<name>A0ABV2JCC4_9FIRM</name>
<evidence type="ECO:0000313" key="1">
    <source>
        <dbReference type="EMBL" id="MET3617419.1"/>
    </source>
</evidence>
<accession>A0ABV2JCC4</accession>
<reference evidence="1 2" key="1">
    <citation type="submission" date="2024-06" db="EMBL/GenBank/DDBJ databases">
        <title>Genomic Encyclopedia of Type Strains, Phase IV (KMG-IV): sequencing the most valuable type-strain genomes for metagenomic binning, comparative biology and taxonomic classification.</title>
        <authorList>
            <person name="Goeker M."/>
        </authorList>
    </citation>
    <scope>NUCLEOTIDE SEQUENCE [LARGE SCALE GENOMIC DNA]</scope>
    <source>
        <strain evidence="1 2">DSM 21460</strain>
    </source>
</reference>
<gene>
    <name evidence="1" type="ORF">ABID14_001048</name>
</gene>
<dbReference type="PANTHER" id="PTHR36441:SF1">
    <property type="entry name" value="DUF503 DOMAIN-CONTAINING PROTEIN"/>
    <property type="match status" value="1"/>
</dbReference>
<dbReference type="InterPro" id="IPR036746">
    <property type="entry name" value="TT1725-like_sf"/>
</dbReference>
<organism evidence="1 2">
    <name type="scientific">Peptoniphilus olsenii</name>
    <dbReference type="NCBI Taxonomy" id="411570"/>
    <lineage>
        <taxon>Bacteria</taxon>
        <taxon>Bacillati</taxon>
        <taxon>Bacillota</taxon>
        <taxon>Tissierellia</taxon>
        <taxon>Tissierellales</taxon>
        <taxon>Peptoniphilaceae</taxon>
        <taxon>Peptoniphilus</taxon>
    </lineage>
</organism>
<protein>
    <submittedName>
        <fullName evidence="1">Uncharacterized protein YlxP (DUF503 family)</fullName>
    </submittedName>
</protein>
<dbReference type="PANTHER" id="PTHR36441">
    <property type="entry name" value="HYPOTHETICAL CYTOSOLIC PROTEIN"/>
    <property type="match status" value="1"/>
</dbReference>
<evidence type="ECO:0000313" key="2">
    <source>
        <dbReference type="Proteomes" id="UP001549162"/>
    </source>
</evidence>
<dbReference type="Proteomes" id="UP001549162">
    <property type="component" value="Unassembled WGS sequence"/>
</dbReference>
<dbReference type="Gene3D" id="3.30.70.1120">
    <property type="entry name" value="TT1725-like"/>
    <property type="match status" value="1"/>
</dbReference>
<sequence length="93" mass="10576">MIVGICTCEILIYDSNSLKEKRGIIKSIIDKSKNKFNISISEVAENDKWQKAVIGFSVVSNDTKIVDSTMEKVIRFMSSYSEIEIINIEKEIL</sequence>
<dbReference type="EMBL" id="JBEPMA010000004">
    <property type="protein sequence ID" value="MET3617419.1"/>
    <property type="molecule type" value="Genomic_DNA"/>
</dbReference>
<proteinExistence type="predicted"/>
<dbReference type="Pfam" id="PF04456">
    <property type="entry name" value="DUF503"/>
    <property type="match status" value="1"/>
</dbReference>
<dbReference type="InterPro" id="IPR007546">
    <property type="entry name" value="DUF503"/>
</dbReference>
<dbReference type="RefSeq" id="WP_354367848.1">
    <property type="nucleotide sequence ID" value="NZ_JBEPMA010000004.1"/>
</dbReference>
<comment type="caution">
    <text evidence="1">The sequence shown here is derived from an EMBL/GenBank/DDBJ whole genome shotgun (WGS) entry which is preliminary data.</text>
</comment>
<keyword evidence="2" id="KW-1185">Reference proteome</keyword>